<dbReference type="RefSeq" id="WP_068905611.1">
    <property type="nucleotide sequence ID" value="NZ_JBHUIF010000003.1"/>
</dbReference>
<sequence length="491" mass="54897">MDRMNLGGGLKVEERRQLLRKGLKGVLYAIPVAAVALTINSSVLMTDAGYSYVHQNNITGELDVFSEPGIHLRMPFLSKITQYDQVITVSFGNSKGEDFYQRLNPINVRFADTYRGDIPVTFRFKLSSDPESMKKMHKEFRNNSNLIDALLVKNARNVTVITATQYTGEEFFQGGLNQFKSKLGDQLRDGIYTTERKQVEVEQMDLAPVGIEQSDANKLERTQQLVWKTVPVTDENGQPIRQDNPLQQYGIQVTQVTIGDPLPEKQLDQLLSDKKRLVADRIRAIQEQETSKAQAETEQLRKEIQRTREVQDAQRAKELAVIAQQKEVAVAEQIAKREIVEAEKTKQLAVVEKEKELAMEQANLEIEKAFAEKELAKSEANLGIQQANAKAAEYEAKAILAKGNAEAAILKAKYEALGAQGEVYLAELNRDISVAMYNNLKDFKVEVPEHYFAGGESGKMTTNLDVITGLGALGMMEKSQKLQQVAVTASQ</sequence>
<evidence type="ECO:0000313" key="3">
    <source>
        <dbReference type="EMBL" id="ODA29205.1"/>
    </source>
</evidence>
<keyword evidence="1" id="KW-0175">Coiled coil</keyword>
<keyword evidence="4" id="KW-1185">Reference proteome</keyword>
<organism evidence="3 4">
    <name type="scientific">Veronia pacifica</name>
    <dbReference type="NCBI Taxonomy" id="1080227"/>
    <lineage>
        <taxon>Bacteria</taxon>
        <taxon>Pseudomonadati</taxon>
        <taxon>Pseudomonadota</taxon>
        <taxon>Gammaproteobacteria</taxon>
        <taxon>Vibrionales</taxon>
        <taxon>Vibrionaceae</taxon>
        <taxon>Veronia</taxon>
    </lineage>
</organism>
<dbReference type="EMBL" id="LYBM01000076">
    <property type="protein sequence ID" value="ODA29205.1"/>
    <property type="molecule type" value="Genomic_DNA"/>
</dbReference>
<dbReference type="AlphaFoldDB" id="A0A1C3E7H3"/>
<comment type="caution">
    <text evidence="3">The sequence shown here is derived from an EMBL/GenBank/DDBJ whole genome shotgun (WGS) entry which is preliminary data.</text>
</comment>
<dbReference type="STRING" id="1080227.A8L45_22615"/>
<accession>A0A1C3E7H3</accession>
<dbReference type="OrthoDB" id="5826341at2"/>
<gene>
    <name evidence="3" type="ORF">A8L45_22615</name>
</gene>
<reference evidence="3 4" key="1">
    <citation type="submission" date="2016-05" db="EMBL/GenBank/DDBJ databases">
        <title>Genomic Taxonomy of the Vibrionaceae.</title>
        <authorList>
            <person name="Gomez-Gil B."/>
            <person name="Enciso-Ibarra J."/>
        </authorList>
    </citation>
    <scope>NUCLEOTIDE SEQUENCE [LARGE SCALE GENOMIC DNA]</scope>
    <source>
        <strain evidence="3 4">CAIM 1920</strain>
    </source>
</reference>
<feature type="domain" description="Band 7" evidence="2">
    <location>
        <begin position="59"/>
        <end position="295"/>
    </location>
</feature>
<dbReference type="Pfam" id="PF01145">
    <property type="entry name" value="Band_7"/>
    <property type="match status" value="1"/>
</dbReference>
<evidence type="ECO:0000256" key="1">
    <source>
        <dbReference type="SAM" id="Coils"/>
    </source>
</evidence>
<evidence type="ECO:0000259" key="2">
    <source>
        <dbReference type="Pfam" id="PF01145"/>
    </source>
</evidence>
<protein>
    <recommendedName>
        <fullName evidence="2">Band 7 domain-containing protein</fullName>
    </recommendedName>
</protein>
<dbReference type="InterPro" id="IPR001107">
    <property type="entry name" value="Band_7"/>
</dbReference>
<feature type="coiled-coil region" evidence="1">
    <location>
        <begin position="352"/>
        <end position="404"/>
    </location>
</feature>
<proteinExistence type="predicted"/>
<dbReference type="Proteomes" id="UP000094936">
    <property type="component" value="Unassembled WGS sequence"/>
</dbReference>
<name>A0A1C3E7H3_9GAMM</name>
<feature type="coiled-coil region" evidence="1">
    <location>
        <begin position="283"/>
        <end position="310"/>
    </location>
</feature>
<evidence type="ECO:0000313" key="4">
    <source>
        <dbReference type="Proteomes" id="UP000094936"/>
    </source>
</evidence>